<accession>A0ACB0KS27</accession>
<organism evidence="1 2">
    <name type="scientific">Trifolium pratense</name>
    <name type="common">Red clover</name>
    <dbReference type="NCBI Taxonomy" id="57577"/>
    <lineage>
        <taxon>Eukaryota</taxon>
        <taxon>Viridiplantae</taxon>
        <taxon>Streptophyta</taxon>
        <taxon>Embryophyta</taxon>
        <taxon>Tracheophyta</taxon>
        <taxon>Spermatophyta</taxon>
        <taxon>Magnoliopsida</taxon>
        <taxon>eudicotyledons</taxon>
        <taxon>Gunneridae</taxon>
        <taxon>Pentapetalae</taxon>
        <taxon>rosids</taxon>
        <taxon>fabids</taxon>
        <taxon>Fabales</taxon>
        <taxon>Fabaceae</taxon>
        <taxon>Papilionoideae</taxon>
        <taxon>50 kb inversion clade</taxon>
        <taxon>NPAAA clade</taxon>
        <taxon>Hologalegina</taxon>
        <taxon>IRL clade</taxon>
        <taxon>Trifolieae</taxon>
        <taxon>Trifolium</taxon>
    </lineage>
</organism>
<dbReference type="EMBL" id="CASHSV030000311">
    <property type="protein sequence ID" value="CAJ2659172.1"/>
    <property type="molecule type" value="Genomic_DNA"/>
</dbReference>
<reference evidence="1" key="1">
    <citation type="submission" date="2023-10" db="EMBL/GenBank/DDBJ databases">
        <authorList>
            <person name="Rodriguez Cubillos JULIANA M."/>
            <person name="De Vega J."/>
        </authorList>
    </citation>
    <scope>NUCLEOTIDE SEQUENCE</scope>
</reference>
<name>A0ACB0KS27_TRIPR</name>
<proteinExistence type="predicted"/>
<sequence length="67" mass="7643">MVKILKIVYALIILVSLILVVTSHSFVPCVTNDDCTDDPCIDPKKPQCYMEMCHCMPLSENKNPFHF</sequence>
<keyword evidence="2" id="KW-1185">Reference proteome</keyword>
<gene>
    <name evidence="1" type="ORF">MILVUS5_LOCUS25406</name>
</gene>
<evidence type="ECO:0000313" key="1">
    <source>
        <dbReference type="EMBL" id="CAJ2659172.1"/>
    </source>
</evidence>
<comment type="caution">
    <text evidence="1">The sequence shown here is derived from an EMBL/GenBank/DDBJ whole genome shotgun (WGS) entry which is preliminary data.</text>
</comment>
<evidence type="ECO:0000313" key="2">
    <source>
        <dbReference type="Proteomes" id="UP001177021"/>
    </source>
</evidence>
<dbReference type="Proteomes" id="UP001177021">
    <property type="component" value="Unassembled WGS sequence"/>
</dbReference>
<protein>
    <submittedName>
        <fullName evidence="1">Uncharacterized protein</fullName>
    </submittedName>
</protein>